<comment type="caution">
    <text evidence="7">The sequence shown here is derived from an EMBL/GenBank/DDBJ whole genome shotgun (WGS) entry which is preliminary data.</text>
</comment>
<dbReference type="PANTHER" id="PTHR11741:SF0">
    <property type="entry name" value="ELONGATION FACTOR TS, MITOCHONDRIAL"/>
    <property type="match status" value="1"/>
</dbReference>
<dbReference type="GO" id="GO:0005739">
    <property type="term" value="C:mitochondrion"/>
    <property type="evidence" value="ECO:0007669"/>
    <property type="project" value="UniProtKB-SubCell"/>
</dbReference>
<reference evidence="7" key="1">
    <citation type="submission" date="2021-02" db="EMBL/GenBank/DDBJ databases">
        <authorList>
            <person name="Nowell W R."/>
        </authorList>
    </citation>
    <scope>NUCLEOTIDE SEQUENCE</scope>
    <source>
        <strain evidence="7">Ploen Becks lab</strain>
    </source>
</reference>
<keyword evidence="2 4" id="KW-0251">Elongation factor</keyword>
<dbReference type="Gene3D" id="1.10.8.10">
    <property type="entry name" value="DNA helicase RuvA subunit, C-terminal domain"/>
    <property type="match status" value="1"/>
</dbReference>
<dbReference type="InterPro" id="IPR014039">
    <property type="entry name" value="Transl_elong_EFTs/EF1B_dimer"/>
</dbReference>
<dbReference type="GO" id="GO:0003746">
    <property type="term" value="F:translation elongation factor activity"/>
    <property type="evidence" value="ECO:0007669"/>
    <property type="project" value="UniProtKB-UniRule"/>
</dbReference>
<dbReference type="Pfam" id="PF25025">
    <property type="entry name" value="EF-Ts_N"/>
    <property type="match status" value="1"/>
</dbReference>
<evidence type="ECO:0000313" key="8">
    <source>
        <dbReference type="Proteomes" id="UP000663879"/>
    </source>
</evidence>
<accession>A0A814DTI0</accession>
<dbReference type="Proteomes" id="UP000663879">
    <property type="component" value="Unassembled WGS sequence"/>
</dbReference>
<organism evidence="7 8">
    <name type="scientific">Brachionus calyciflorus</name>
    <dbReference type="NCBI Taxonomy" id="104777"/>
    <lineage>
        <taxon>Eukaryota</taxon>
        <taxon>Metazoa</taxon>
        <taxon>Spiralia</taxon>
        <taxon>Gnathifera</taxon>
        <taxon>Rotifera</taxon>
        <taxon>Eurotatoria</taxon>
        <taxon>Monogononta</taxon>
        <taxon>Pseudotrocha</taxon>
        <taxon>Ploima</taxon>
        <taxon>Brachionidae</taxon>
        <taxon>Brachionus</taxon>
    </lineage>
</organism>
<dbReference type="EMBL" id="CAJNOC010002987">
    <property type="protein sequence ID" value="CAF0961510.1"/>
    <property type="molecule type" value="Genomic_DNA"/>
</dbReference>
<dbReference type="AlphaFoldDB" id="A0A814DTI0"/>
<gene>
    <name evidence="7" type="ORF">OXX778_LOCUS14473</name>
</gene>
<name>A0A814DTI0_9BILA</name>
<dbReference type="PANTHER" id="PTHR11741">
    <property type="entry name" value="ELONGATION FACTOR TS"/>
    <property type="match status" value="1"/>
</dbReference>
<protein>
    <recommendedName>
        <fullName evidence="4">Elongation factor Ts, mitochondrial</fullName>
        <shortName evidence="4">EF-Ts</shortName>
        <shortName evidence="4">EF-TsMt</shortName>
    </recommendedName>
</protein>
<evidence type="ECO:0000256" key="4">
    <source>
        <dbReference type="HAMAP-Rule" id="MF_03135"/>
    </source>
</evidence>
<evidence type="ECO:0000256" key="1">
    <source>
        <dbReference type="ARBA" id="ARBA00005532"/>
    </source>
</evidence>
<comment type="subcellular location">
    <subcellularLocation>
        <location evidence="4">Mitochondrion</location>
    </subcellularLocation>
</comment>
<keyword evidence="4" id="KW-0496">Mitochondrion</keyword>
<dbReference type="HAMAP" id="MF_00050">
    <property type="entry name" value="EF_Ts"/>
    <property type="match status" value="1"/>
</dbReference>
<evidence type="ECO:0000259" key="6">
    <source>
        <dbReference type="Pfam" id="PF00889"/>
    </source>
</evidence>
<comment type="function">
    <text evidence="4 5">Associates with the EF-Tu.GDP complex and induces the exchange of GDP to GTP. It remains bound to the aminoacyl-tRNA.EF-Tu.GTP complex up to the GTP hydrolysis stage on the ribosome.</text>
</comment>
<dbReference type="PROSITE" id="PS01127">
    <property type="entry name" value="EF_TS_2"/>
    <property type="match status" value="1"/>
</dbReference>
<dbReference type="CDD" id="cd14275">
    <property type="entry name" value="UBA_EF-Ts"/>
    <property type="match status" value="1"/>
</dbReference>
<evidence type="ECO:0000256" key="2">
    <source>
        <dbReference type="ARBA" id="ARBA00022768"/>
    </source>
</evidence>
<proteinExistence type="inferred from homology"/>
<sequence length="312" mass="35599">MFSNKFLSIIKSNLVRSFSESKCLLQESKSNLFKLRKTTGYALNKCKEALEKNHGNVDEATKWLNEQAQKEGWDKAEKVKNRQTKQGTLVLYADRANNQATIVELNCETDFVARNEKFLDLSSNLAKSVLVNSNVSESRVLLGREDLIKLQYLNESKTIGDQVALSIGNLGENMSIRRAVIYKLKEDQILGWYMHGSSADSLNNCHFGKYGSLVNFNMSQRNENYKPFDLGRQLAQHIVGMKPLSLGEMPKELPTTTSETIKIDDNETRLLYQEFLMKPNTRVLDFLNENHVLINDFVRLECGEVVESEETK</sequence>
<comment type="similarity">
    <text evidence="1 4 5">Belongs to the EF-Ts family.</text>
</comment>
<dbReference type="Gene3D" id="3.30.479.20">
    <property type="entry name" value="Elongation factor Ts, dimerisation domain"/>
    <property type="match status" value="2"/>
</dbReference>
<dbReference type="PROSITE" id="PS01126">
    <property type="entry name" value="EF_TS_1"/>
    <property type="match status" value="1"/>
</dbReference>
<evidence type="ECO:0000256" key="3">
    <source>
        <dbReference type="ARBA" id="ARBA00022917"/>
    </source>
</evidence>
<dbReference type="GO" id="GO:0070125">
    <property type="term" value="P:mitochondrial translational elongation"/>
    <property type="evidence" value="ECO:0007669"/>
    <property type="project" value="TreeGrafter"/>
</dbReference>
<evidence type="ECO:0000313" key="7">
    <source>
        <dbReference type="EMBL" id="CAF0961510.1"/>
    </source>
</evidence>
<dbReference type="InterPro" id="IPR036402">
    <property type="entry name" value="EF-Ts_dimer_sf"/>
</dbReference>
<dbReference type="NCBIfam" id="TIGR00116">
    <property type="entry name" value="tsf"/>
    <property type="match status" value="1"/>
</dbReference>
<keyword evidence="3 4" id="KW-0648">Protein biosynthesis</keyword>
<dbReference type="InterPro" id="IPR009060">
    <property type="entry name" value="UBA-like_sf"/>
</dbReference>
<dbReference type="InterPro" id="IPR018101">
    <property type="entry name" value="Transl_elong_Ts_CS"/>
</dbReference>
<evidence type="ECO:0000256" key="5">
    <source>
        <dbReference type="RuleBase" id="RU000642"/>
    </source>
</evidence>
<dbReference type="SUPFAM" id="SSF54713">
    <property type="entry name" value="Elongation factor Ts (EF-Ts), dimerisation domain"/>
    <property type="match status" value="2"/>
</dbReference>
<dbReference type="Pfam" id="PF00889">
    <property type="entry name" value="EF_TS"/>
    <property type="match status" value="1"/>
</dbReference>
<feature type="domain" description="Translation elongation factor EFTs/EF1B dimerisation" evidence="6">
    <location>
        <begin position="100"/>
        <end position="247"/>
    </location>
</feature>
<dbReference type="OrthoDB" id="277235at2759"/>
<keyword evidence="8" id="KW-1185">Reference proteome</keyword>
<dbReference type="InterPro" id="IPR001816">
    <property type="entry name" value="Transl_elong_EFTs/EF1B"/>
</dbReference>
<dbReference type="SUPFAM" id="SSF46934">
    <property type="entry name" value="UBA-like"/>
    <property type="match status" value="1"/>
</dbReference>